<reference evidence="1 2" key="1">
    <citation type="journal article" date="2020" name="Cell">
        <title>Large-Scale Comparative Analyses of Tick Genomes Elucidate Their Genetic Diversity and Vector Capacities.</title>
        <authorList>
            <consortium name="Tick Genome and Microbiome Consortium (TIGMIC)"/>
            <person name="Jia N."/>
            <person name="Wang J."/>
            <person name="Shi W."/>
            <person name="Du L."/>
            <person name="Sun Y."/>
            <person name="Zhan W."/>
            <person name="Jiang J.F."/>
            <person name="Wang Q."/>
            <person name="Zhang B."/>
            <person name="Ji P."/>
            <person name="Bell-Sakyi L."/>
            <person name="Cui X.M."/>
            <person name="Yuan T.T."/>
            <person name="Jiang B.G."/>
            <person name="Yang W.F."/>
            <person name="Lam T.T."/>
            <person name="Chang Q.C."/>
            <person name="Ding S.J."/>
            <person name="Wang X.J."/>
            <person name="Zhu J.G."/>
            <person name="Ruan X.D."/>
            <person name="Zhao L."/>
            <person name="Wei J.T."/>
            <person name="Ye R.Z."/>
            <person name="Que T.C."/>
            <person name="Du C.H."/>
            <person name="Zhou Y.H."/>
            <person name="Cheng J.X."/>
            <person name="Dai P.F."/>
            <person name="Guo W.B."/>
            <person name="Han X.H."/>
            <person name="Huang E.J."/>
            <person name="Li L.F."/>
            <person name="Wei W."/>
            <person name="Gao Y.C."/>
            <person name="Liu J.Z."/>
            <person name="Shao H.Z."/>
            <person name="Wang X."/>
            <person name="Wang C.C."/>
            <person name="Yang T.C."/>
            <person name="Huo Q.B."/>
            <person name="Li W."/>
            <person name="Chen H.Y."/>
            <person name="Chen S.E."/>
            <person name="Zhou L.G."/>
            <person name="Ni X.B."/>
            <person name="Tian J.H."/>
            <person name="Sheng Y."/>
            <person name="Liu T."/>
            <person name="Pan Y.S."/>
            <person name="Xia L.Y."/>
            <person name="Li J."/>
            <person name="Zhao F."/>
            <person name="Cao W.C."/>
        </authorList>
    </citation>
    <scope>NUCLEOTIDE SEQUENCE [LARGE SCALE GENOMIC DNA]</scope>
    <source>
        <strain evidence="1">Iper-2018</strain>
    </source>
</reference>
<comment type="caution">
    <text evidence="1">The sequence shown here is derived from an EMBL/GenBank/DDBJ whole genome shotgun (WGS) entry which is preliminary data.</text>
</comment>
<accession>A0AC60QJB7</accession>
<dbReference type="Proteomes" id="UP000805193">
    <property type="component" value="Unassembled WGS sequence"/>
</dbReference>
<organism evidence="1 2">
    <name type="scientific">Ixodes persulcatus</name>
    <name type="common">Taiga tick</name>
    <dbReference type="NCBI Taxonomy" id="34615"/>
    <lineage>
        <taxon>Eukaryota</taxon>
        <taxon>Metazoa</taxon>
        <taxon>Ecdysozoa</taxon>
        <taxon>Arthropoda</taxon>
        <taxon>Chelicerata</taxon>
        <taxon>Arachnida</taxon>
        <taxon>Acari</taxon>
        <taxon>Parasitiformes</taxon>
        <taxon>Ixodida</taxon>
        <taxon>Ixodoidea</taxon>
        <taxon>Ixodidae</taxon>
        <taxon>Ixodinae</taxon>
        <taxon>Ixodes</taxon>
    </lineage>
</organism>
<protein>
    <submittedName>
        <fullName evidence="1">Uncharacterized protein</fullName>
    </submittedName>
</protein>
<feature type="non-terminal residue" evidence="1">
    <location>
        <position position="1"/>
    </location>
</feature>
<dbReference type="EMBL" id="JABSTQ010008483">
    <property type="protein sequence ID" value="KAG0434463.1"/>
    <property type="molecule type" value="Genomic_DNA"/>
</dbReference>
<evidence type="ECO:0000313" key="1">
    <source>
        <dbReference type="EMBL" id="KAG0434463.1"/>
    </source>
</evidence>
<proteinExistence type="predicted"/>
<gene>
    <name evidence="1" type="ORF">HPB47_019098</name>
</gene>
<evidence type="ECO:0000313" key="2">
    <source>
        <dbReference type="Proteomes" id="UP000805193"/>
    </source>
</evidence>
<keyword evidence="2" id="KW-1185">Reference proteome</keyword>
<sequence>RLTGGQSARIHFAGPRPRGVTVSGLDFPVEEEKAVALQCYGCGRFGHIRAACGLPTGCPTCTGRHARGACPLQHTPTCPNCLYQHSAFNPDCPVHRKKTAIAARAQRTGCTWAAAGVIADRQAEPQQQNQTEKPERNQESHGSAQTKNAWTLRPQSSAGDVDFPALPSGPLVNPVAPPAGKPRRPTHADACTQTDNQGRGATAQVEDTTANSHAEVPGTRTASTSTDELESCTNTTAGKRNMQEAGQPPATTVYGPKHGHANGERAHQ</sequence>
<name>A0AC60QJB7_IXOPE</name>